<evidence type="ECO:0000313" key="4">
    <source>
        <dbReference type="Proteomes" id="UP000327085"/>
    </source>
</evidence>
<dbReference type="InterPro" id="IPR044730">
    <property type="entry name" value="RNase_H-like_dom_plant"/>
</dbReference>
<dbReference type="AlphaFoldDB" id="A0A5E4FXP2"/>
<dbReference type="Gene3D" id="3.30.420.10">
    <property type="entry name" value="Ribonuclease H-like superfamily/Ribonuclease H"/>
    <property type="match status" value="1"/>
</dbReference>
<accession>A0A5E4FXP2</accession>
<reference evidence="4" key="1">
    <citation type="journal article" date="2020" name="Plant J.">
        <title>Transposons played a major role in the diversification between the closely related almond and peach genomes: results from the almond genome sequence.</title>
        <authorList>
            <person name="Alioto T."/>
            <person name="Alexiou K.G."/>
            <person name="Bardil A."/>
            <person name="Barteri F."/>
            <person name="Castanera R."/>
            <person name="Cruz F."/>
            <person name="Dhingra A."/>
            <person name="Duval H."/>
            <person name="Fernandez I Marti A."/>
            <person name="Frias L."/>
            <person name="Galan B."/>
            <person name="Garcia J.L."/>
            <person name="Howad W."/>
            <person name="Gomez-Garrido J."/>
            <person name="Gut M."/>
            <person name="Julca I."/>
            <person name="Morata J."/>
            <person name="Puigdomenech P."/>
            <person name="Ribeca P."/>
            <person name="Rubio Cabetas M.J."/>
            <person name="Vlasova A."/>
            <person name="Wirthensohn M."/>
            <person name="Garcia-Mas J."/>
            <person name="Gabaldon T."/>
            <person name="Casacuberta J.M."/>
            <person name="Arus P."/>
        </authorList>
    </citation>
    <scope>NUCLEOTIDE SEQUENCE [LARGE SCALE GENOMIC DNA]</scope>
    <source>
        <strain evidence="4">cv. Texas</strain>
    </source>
</reference>
<dbReference type="GO" id="GO:0004523">
    <property type="term" value="F:RNA-DNA hybrid ribonuclease activity"/>
    <property type="evidence" value="ECO:0007669"/>
    <property type="project" value="InterPro"/>
</dbReference>
<keyword evidence="1" id="KW-0812">Transmembrane</keyword>
<organism evidence="3 4">
    <name type="scientific">Prunus dulcis</name>
    <name type="common">Almond</name>
    <name type="synonym">Amygdalus dulcis</name>
    <dbReference type="NCBI Taxonomy" id="3755"/>
    <lineage>
        <taxon>Eukaryota</taxon>
        <taxon>Viridiplantae</taxon>
        <taxon>Streptophyta</taxon>
        <taxon>Embryophyta</taxon>
        <taxon>Tracheophyta</taxon>
        <taxon>Spermatophyta</taxon>
        <taxon>Magnoliopsida</taxon>
        <taxon>eudicotyledons</taxon>
        <taxon>Gunneridae</taxon>
        <taxon>Pentapetalae</taxon>
        <taxon>rosids</taxon>
        <taxon>fabids</taxon>
        <taxon>Rosales</taxon>
        <taxon>Rosaceae</taxon>
        <taxon>Amygdaloideae</taxon>
        <taxon>Amygdaleae</taxon>
        <taxon>Prunus</taxon>
    </lineage>
</organism>
<dbReference type="PANTHER" id="PTHR47723">
    <property type="entry name" value="OS05G0353850 PROTEIN"/>
    <property type="match status" value="1"/>
</dbReference>
<gene>
    <name evidence="3" type="ORF">ALMOND_2B015003</name>
</gene>
<evidence type="ECO:0000259" key="2">
    <source>
        <dbReference type="Pfam" id="PF13456"/>
    </source>
</evidence>
<keyword evidence="1" id="KW-0472">Membrane</keyword>
<protein>
    <submittedName>
        <fullName evidence="3">PREDICTED: ribonuclease H</fullName>
    </submittedName>
</protein>
<feature type="transmembrane region" description="Helical" evidence="1">
    <location>
        <begin position="172"/>
        <end position="196"/>
    </location>
</feature>
<evidence type="ECO:0000256" key="1">
    <source>
        <dbReference type="SAM" id="Phobius"/>
    </source>
</evidence>
<dbReference type="Proteomes" id="UP000327085">
    <property type="component" value="Chromosome 3"/>
</dbReference>
<dbReference type="InterPro" id="IPR053151">
    <property type="entry name" value="RNase_H-like"/>
</dbReference>
<dbReference type="Gramene" id="VVA32276">
    <property type="protein sequence ID" value="VVA32276"/>
    <property type="gene ID" value="Prudul26B015003"/>
</dbReference>
<feature type="domain" description="RNase H type-1" evidence="2">
    <location>
        <begin position="200"/>
        <end position="271"/>
    </location>
</feature>
<dbReference type="PANTHER" id="PTHR47723:SF23">
    <property type="entry name" value="REVERSE TRANSCRIPTASE-LIKE PROTEIN"/>
    <property type="match status" value="1"/>
</dbReference>
<dbReference type="InParanoid" id="A0A5E4FXP2"/>
<dbReference type="CDD" id="cd06222">
    <property type="entry name" value="RNase_H_like"/>
    <property type="match status" value="1"/>
</dbReference>
<keyword evidence="1" id="KW-1133">Transmembrane helix</keyword>
<name>A0A5E4FXP2_PRUDU</name>
<dbReference type="SUPFAM" id="SSF53098">
    <property type="entry name" value="Ribonuclease H-like"/>
    <property type="match status" value="1"/>
</dbReference>
<dbReference type="EMBL" id="CABIKO010000242">
    <property type="protein sequence ID" value="VVA32276.1"/>
    <property type="molecule type" value="Genomic_DNA"/>
</dbReference>
<dbReference type="Pfam" id="PF13456">
    <property type="entry name" value="RVT_3"/>
    <property type="match status" value="1"/>
</dbReference>
<dbReference type="InterPro" id="IPR036397">
    <property type="entry name" value="RNaseH_sf"/>
</dbReference>
<evidence type="ECO:0000313" key="3">
    <source>
        <dbReference type="EMBL" id="VVA32276.1"/>
    </source>
</evidence>
<sequence length="272" mass="30153">MAYSIIVWSGVFKTRPALLPCLGLETFVGDECRMLAIGGMHENLLGTAPLARGSIDEEYVDRATCIDKDTLILFFEKCDGFPPNSTDLAMTPFSDAENLWVPNGAHIVLDQPVARIGRCMIRYRGRCVDDIGRISRCPCRLDDEVFYYLALVSAGFRLLGRTHRWVWTIGDTAFILLLSLMFMWMSNGIVLLLVGLNSIFDGYVHNNSATIGFIIRNSDGHALLARAKKIGEVTITVAECLALRDGLAYMVHNGWGKVLVEGDSKIVIDCID</sequence>
<dbReference type="InterPro" id="IPR012337">
    <property type="entry name" value="RNaseH-like_sf"/>
</dbReference>
<dbReference type="InterPro" id="IPR002156">
    <property type="entry name" value="RNaseH_domain"/>
</dbReference>
<dbReference type="GO" id="GO:0003676">
    <property type="term" value="F:nucleic acid binding"/>
    <property type="evidence" value="ECO:0007669"/>
    <property type="project" value="InterPro"/>
</dbReference>
<proteinExistence type="predicted"/>